<protein>
    <submittedName>
        <fullName evidence="1">Uncharacterized protein</fullName>
    </submittedName>
</protein>
<keyword evidence="2" id="KW-1185">Reference proteome</keyword>
<reference evidence="1 2" key="1">
    <citation type="journal article" date="2021" name="Appl. Environ. Microbiol.">
        <title>Genetic linkage and physical mapping for an oyster mushroom Pleurotus cornucopiae and QTL analysis for the trait cap color.</title>
        <authorList>
            <person name="Zhang Y."/>
            <person name="Gao W."/>
            <person name="Sonnenberg A."/>
            <person name="Chen Q."/>
            <person name="Zhang J."/>
            <person name="Huang C."/>
        </authorList>
    </citation>
    <scope>NUCLEOTIDE SEQUENCE [LARGE SCALE GENOMIC DNA]</scope>
    <source>
        <strain evidence="1">CCMSSC00406</strain>
    </source>
</reference>
<proteinExistence type="predicted"/>
<accession>A0ACB7ISR9</accession>
<evidence type="ECO:0000313" key="1">
    <source>
        <dbReference type="EMBL" id="KAG9220871.1"/>
    </source>
</evidence>
<name>A0ACB7ISR9_PLECO</name>
<sequence length="515" mass="55989">MSSLSDQIDRLTKITKSIAATAANTAALNRVPSSSQPFTNAVLNAPLADLIRDIDVSSELGLFELTRPALPLPKDKEPPSLQHHEIQRVTFNGATPLRRHPRPEGPLKTPEPDPEIYAQAAMKYINRFQSIRPMPRAYSQVEAVMEHLQASRVRIQELQERVKHAENASAVEPKSLADDEQQRIDVLMERIALLKEQKENHFRKRLPKIQPKRAPAPKQPKATPRVDPEDEVGFWTTPTAAARTFKLSTGLLMDEHVDVGEMSMASFGSPPPTLAGIIQQPFQSFSHSINSQPPRSPESLVENATPSASPPPMQERRSPPLVPISPSPPPTPPSAPLISPPPDPEDLLPPTAAAASASPPRKGKIKITSDVDRIIARIWSTVGDIIMQGYHLAETKPLGAKATIAHLQILAAQTTVPPSPSATSLSSLASAPTDQPTFQQIMTAFLLLRLLSEAPSHSLLLNVVKDALSSKGSELGAATSTQSSRVMYACIAKRLIKIDRKQGEQTVKFDFGSSA</sequence>
<evidence type="ECO:0000313" key="2">
    <source>
        <dbReference type="Proteomes" id="UP000824881"/>
    </source>
</evidence>
<dbReference type="Proteomes" id="UP000824881">
    <property type="component" value="Unassembled WGS sequence"/>
</dbReference>
<gene>
    <name evidence="1" type="ORF">CCMSSC00406_0002529</name>
</gene>
<comment type="caution">
    <text evidence="1">The sequence shown here is derived from an EMBL/GenBank/DDBJ whole genome shotgun (WGS) entry which is preliminary data.</text>
</comment>
<organism evidence="1 2">
    <name type="scientific">Pleurotus cornucopiae</name>
    <name type="common">Cornucopia mushroom</name>
    <dbReference type="NCBI Taxonomy" id="5321"/>
    <lineage>
        <taxon>Eukaryota</taxon>
        <taxon>Fungi</taxon>
        <taxon>Dikarya</taxon>
        <taxon>Basidiomycota</taxon>
        <taxon>Agaricomycotina</taxon>
        <taxon>Agaricomycetes</taxon>
        <taxon>Agaricomycetidae</taxon>
        <taxon>Agaricales</taxon>
        <taxon>Pleurotineae</taxon>
        <taxon>Pleurotaceae</taxon>
        <taxon>Pleurotus</taxon>
    </lineage>
</organism>
<dbReference type="EMBL" id="WQMT02000007">
    <property type="protein sequence ID" value="KAG9220871.1"/>
    <property type="molecule type" value="Genomic_DNA"/>
</dbReference>